<feature type="active site" description="Acyl-thioester intermediate" evidence="4">
    <location>
        <position position="93"/>
    </location>
</feature>
<dbReference type="Pfam" id="PF00108">
    <property type="entry name" value="Thiolase_N"/>
    <property type="match status" value="1"/>
</dbReference>
<evidence type="ECO:0000313" key="9">
    <source>
        <dbReference type="Proteomes" id="UP000295722"/>
    </source>
</evidence>
<dbReference type="InterPro" id="IPR020613">
    <property type="entry name" value="Thiolase_CS"/>
</dbReference>
<dbReference type="NCBIfam" id="NF006090">
    <property type="entry name" value="PRK08242.1"/>
    <property type="match status" value="1"/>
</dbReference>
<dbReference type="SUPFAM" id="SSF53901">
    <property type="entry name" value="Thiolase-like"/>
    <property type="match status" value="2"/>
</dbReference>
<dbReference type="NCBIfam" id="TIGR01930">
    <property type="entry name" value="AcCoA-C-Actrans"/>
    <property type="match status" value="1"/>
</dbReference>
<dbReference type="InterPro" id="IPR020610">
    <property type="entry name" value="Thiolase_AS"/>
</dbReference>
<evidence type="ECO:0000256" key="3">
    <source>
        <dbReference type="ARBA" id="ARBA00023315"/>
    </source>
</evidence>
<dbReference type="PROSITE" id="PS00099">
    <property type="entry name" value="THIOLASE_3"/>
    <property type="match status" value="1"/>
</dbReference>
<comment type="similarity">
    <text evidence="1 5">Belongs to the thiolase-like superfamily. Thiolase family.</text>
</comment>
<evidence type="ECO:0000259" key="6">
    <source>
        <dbReference type="Pfam" id="PF00108"/>
    </source>
</evidence>
<feature type="active site" description="Proton acceptor" evidence="4">
    <location>
        <position position="359"/>
    </location>
</feature>
<dbReference type="PROSITE" id="PS00737">
    <property type="entry name" value="THIOLASE_2"/>
    <property type="match status" value="1"/>
</dbReference>
<dbReference type="Proteomes" id="UP000295722">
    <property type="component" value="Unassembled WGS sequence"/>
</dbReference>
<evidence type="ECO:0000256" key="2">
    <source>
        <dbReference type="ARBA" id="ARBA00022679"/>
    </source>
</evidence>
<dbReference type="EMBL" id="SMRP01000027">
    <property type="protein sequence ID" value="TDG18805.1"/>
    <property type="molecule type" value="Genomic_DNA"/>
</dbReference>
<keyword evidence="3 5" id="KW-0012">Acyltransferase</keyword>
<accession>A0A4R5M122</accession>
<dbReference type="InterPro" id="IPR016039">
    <property type="entry name" value="Thiolase-like"/>
</dbReference>
<feature type="domain" description="Thiolase C-terminal" evidence="7">
    <location>
        <begin position="281"/>
        <end position="402"/>
    </location>
</feature>
<comment type="caution">
    <text evidence="8">The sequence shown here is derived from an EMBL/GenBank/DDBJ whole genome shotgun (WGS) entry which is preliminary data.</text>
</comment>
<evidence type="ECO:0000256" key="1">
    <source>
        <dbReference type="ARBA" id="ARBA00010982"/>
    </source>
</evidence>
<dbReference type="EC" id="2.3.1.9" evidence="8"/>
<keyword evidence="9" id="KW-1185">Reference proteome</keyword>
<keyword evidence="2 5" id="KW-0808">Transferase</keyword>
<dbReference type="OrthoDB" id="8523144at2"/>
<evidence type="ECO:0000313" key="8">
    <source>
        <dbReference type="EMBL" id="TDG18805.1"/>
    </source>
</evidence>
<sequence>MTHDAYIFDAVRSPRGRGKKDGGLHTLSPVELASELLKAIPARNPGFDSKKVEDVIFGCAEAVNDQGANLARSAALYAGYDDSVAGSTVARFCGSGLEALNIAASKVMAGQGDLFVAGGIEMMSLVPMLATGGPTVSDTFFNDRSWATPQGVSADLIATLEGFSREDVDAWAAQSHQRAAKAVSDGAFSRSIVPVHDSNGTLMLDHDELIRRETSIESLSKLKPSFERAADAGYDITIRRRYPQLDRLLHVHHAGNSSGIADGASAVVIGNLACAQSMGIRPRARIRAIAQVGIEPCIMLTGPVEASRRALARCGLDFQDVDLFEVNEAFASVVLYFNKHTGVAPEKVNVNGGAIALGHPIGATGGMLVGTLVDELERRDARIGVATMCTGLGMAVATVIERI</sequence>
<evidence type="ECO:0000256" key="5">
    <source>
        <dbReference type="RuleBase" id="RU003557"/>
    </source>
</evidence>
<reference evidence="8 9" key="1">
    <citation type="submission" date="2019-03" db="EMBL/GenBank/DDBJ databases">
        <title>Paraburkholderia sp. 4M-K11, isolated from subtropical forest soil.</title>
        <authorList>
            <person name="Gao Z.-H."/>
            <person name="Qiu L.-H."/>
        </authorList>
    </citation>
    <scope>NUCLEOTIDE SEQUENCE [LARGE SCALE GENOMIC DNA]</scope>
    <source>
        <strain evidence="8 9">4M-K11</strain>
    </source>
</reference>
<dbReference type="CDD" id="cd00751">
    <property type="entry name" value="thiolase"/>
    <property type="match status" value="1"/>
</dbReference>
<dbReference type="AlphaFoldDB" id="A0A4R5M122"/>
<organism evidence="8 9">
    <name type="scientific">Paraburkholderia silviterrae</name>
    <dbReference type="NCBI Taxonomy" id="2528715"/>
    <lineage>
        <taxon>Bacteria</taxon>
        <taxon>Pseudomonadati</taxon>
        <taxon>Pseudomonadota</taxon>
        <taxon>Betaproteobacteria</taxon>
        <taxon>Burkholderiales</taxon>
        <taxon>Burkholderiaceae</taxon>
        <taxon>Paraburkholderia</taxon>
    </lineage>
</organism>
<dbReference type="RefSeq" id="WP_133199039.1">
    <property type="nucleotide sequence ID" value="NZ_JBHUCW010000010.1"/>
</dbReference>
<feature type="active site" description="Proton acceptor" evidence="4">
    <location>
        <position position="389"/>
    </location>
</feature>
<dbReference type="GO" id="GO:0003985">
    <property type="term" value="F:acetyl-CoA C-acetyltransferase activity"/>
    <property type="evidence" value="ECO:0007669"/>
    <property type="project" value="UniProtKB-EC"/>
</dbReference>
<name>A0A4R5M122_9BURK</name>
<dbReference type="Gene3D" id="3.40.47.10">
    <property type="match status" value="2"/>
</dbReference>
<dbReference type="PANTHER" id="PTHR43365">
    <property type="entry name" value="BLR7806 PROTEIN"/>
    <property type="match status" value="1"/>
</dbReference>
<evidence type="ECO:0000259" key="7">
    <source>
        <dbReference type="Pfam" id="PF02803"/>
    </source>
</evidence>
<evidence type="ECO:0000256" key="4">
    <source>
        <dbReference type="PIRSR" id="PIRSR000429-1"/>
    </source>
</evidence>
<feature type="domain" description="Thiolase N-terminal" evidence="6">
    <location>
        <begin position="6"/>
        <end position="228"/>
    </location>
</feature>
<proteinExistence type="inferred from homology"/>
<dbReference type="PIRSF" id="PIRSF000429">
    <property type="entry name" value="Ac-CoA_Ac_transf"/>
    <property type="match status" value="1"/>
</dbReference>
<dbReference type="PANTHER" id="PTHR43365:SF1">
    <property type="entry name" value="ACETYL-COA C-ACYLTRANSFERASE"/>
    <property type="match status" value="1"/>
</dbReference>
<dbReference type="Pfam" id="PF02803">
    <property type="entry name" value="Thiolase_C"/>
    <property type="match status" value="1"/>
</dbReference>
<protein>
    <submittedName>
        <fullName evidence="8">Acetyl-CoA C-acetyltransferase</fullName>
        <ecNumber evidence="8">2.3.1.9</ecNumber>
    </submittedName>
</protein>
<dbReference type="InterPro" id="IPR002155">
    <property type="entry name" value="Thiolase"/>
</dbReference>
<dbReference type="InterPro" id="IPR020616">
    <property type="entry name" value="Thiolase_N"/>
</dbReference>
<gene>
    <name evidence="8" type="ORF">EYW47_33160</name>
</gene>
<dbReference type="InterPro" id="IPR020617">
    <property type="entry name" value="Thiolase_C"/>
</dbReference>